<dbReference type="Pfam" id="PF00270">
    <property type="entry name" value="DEAD"/>
    <property type="match status" value="1"/>
</dbReference>
<keyword evidence="3 9" id="KW-0227">DNA damage</keyword>
<evidence type="ECO:0000313" key="12">
    <source>
        <dbReference type="EMBL" id="OAN43942.1"/>
    </source>
</evidence>
<feature type="domain" description="Helicase ATP-binding" evidence="10">
    <location>
        <begin position="625"/>
        <end position="786"/>
    </location>
</feature>
<dbReference type="PROSITE" id="PS51192">
    <property type="entry name" value="HELICASE_ATP_BIND_1"/>
    <property type="match status" value="1"/>
</dbReference>
<dbReference type="AlphaFoldDB" id="A0A178M5A7"/>
<dbReference type="InterPro" id="IPR011545">
    <property type="entry name" value="DEAD/DEAH_box_helicase_dom"/>
</dbReference>
<dbReference type="GO" id="GO:0003684">
    <property type="term" value="F:damaged DNA binding"/>
    <property type="evidence" value="ECO:0007669"/>
    <property type="project" value="InterPro"/>
</dbReference>
<keyword evidence="7 9" id="KW-0238">DNA-binding</keyword>
<comment type="similarity">
    <text evidence="9">In the C-terminal section; belongs to the helicase family. RecG subfamily.</text>
</comment>
<proteinExistence type="inferred from homology"/>
<evidence type="ECO:0000256" key="2">
    <source>
        <dbReference type="ARBA" id="ARBA00022741"/>
    </source>
</evidence>
<dbReference type="RefSeq" id="WP_068495738.1">
    <property type="nucleotide sequence ID" value="NZ_LWQT01000120.1"/>
</dbReference>
<dbReference type="SUPFAM" id="SSF143517">
    <property type="entry name" value="TRCF domain-like"/>
    <property type="match status" value="1"/>
</dbReference>
<evidence type="ECO:0000256" key="1">
    <source>
        <dbReference type="ARBA" id="ARBA00022490"/>
    </source>
</evidence>
<comment type="function">
    <text evidence="9">Couples transcription and DNA repair by recognizing RNA polymerase (RNAP) stalled at DNA lesions. Mediates ATP-dependent release of RNAP and its truncated transcript from the DNA, and recruitment of nucleotide excision repair machinery to the damaged site.</text>
</comment>
<comment type="similarity">
    <text evidence="9">In the N-terminal section; belongs to the UvrB family.</text>
</comment>
<dbReference type="SMART" id="SM00490">
    <property type="entry name" value="HELICc"/>
    <property type="match status" value="1"/>
</dbReference>
<dbReference type="Pfam" id="PF00271">
    <property type="entry name" value="Helicase_C"/>
    <property type="match status" value="1"/>
</dbReference>
<dbReference type="InterPro" id="IPR001650">
    <property type="entry name" value="Helicase_C-like"/>
</dbReference>
<dbReference type="GO" id="GO:0016787">
    <property type="term" value="F:hydrolase activity"/>
    <property type="evidence" value="ECO:0007669"/>
    <property type="project" value="UniProtKB-KW"/>
</dbReference>
<dbReference type="SMART" id="SM00487">
    <property type="entry name" value="DEXDc"/>
    <property type="match status" value="1"/>
</dbReference>
<dbReference type="Pfam" id="PF03461">
    <property type="entry name" value="TRCF"/>
    <property type="match status" value="1"/>
</dbReference>
<evidence type="ECO:0000256" key="8">
    <source>
        <dbReference type="ARBA" id="ARBA00023204"/>
    </source>
</evidence>
<evidence type="ECO:0000259" key="10">
    <source>
        <dbReference type="PROSITE" id="PS51192"/>
    </source>
</evidence>
<dbReference type="Gene3D" id="2.40.10.170">
    <property type="match status" value="1"/>
</dbReference>
<keyword evidence="2 9" id="KW-0547">Nucleotide-binding</keyword>
<dbReference type="Gene3D" id="3.40.50.11180">
    <property type="match status" value="1"/>
</dbReference>
<evidence type="ECO:0000313" key="13">
    <source>
        <dbReference type="Proteomes" id="UP000078428"/>
    </source>
</evidence>
<dbReference type="EMBL" id="LWQT01000120">
    <property type="protein sequence ID" value="OAN43942.1"/>
    <property type="molecule type" value="Genomic_DNA"/>
</dbReference>
<evidence type="ECO:0000256" key="9">
    <source>
        <dbReference type="HAMAP-Rule" id="MF_00969"/>
    </source>
</evidence>
<dbReference type="STRING" id="1285242.A6A04_08650"/>
<dbReference type="PANTHER" id="PTHR47964:SF1">
    <property type="entry name" value="ATP-DEPENDENT DNA HELICASE HOMOLOG RECG, CHLOROPLASTIC"/>
    <property type="match status" value="1"/>
</dbReference>
<dbReference type="Proteomes" id="UP000078428">
    <property type="component" value="Unassembled WGS sequence"/>
</dbReference>
<sequence>MKRLDDLISQAGSFAVAGAPEGRDALLVAELAASAGDILLVARDDGRMARLAEALAFFAPDLPVLEFPAWDCVPYDRVSPNVDVVARRIDTLARLADGGGQGPRLILTTVAALAQRVPPREGLAKATLNARPGASLSIERLVEFLHRSGYVRADTVMEPGEFAVRGGIVDLFPPGAAEPMRLDFFGDEIEAVRSFDPMSQRTTGPVAGFSCRPVSEVGLDDASIARFRAAYRELFGVVQGADPLYESISEGVKFTGMEHWLPLFHDGLDTLFAYCPEAAVVLDHQADEALAARHALVLEYYDARVSMGGSGLAESGMVYHPVPPPKLYLERDEWDRLLAVRPVLRLSPFDAMDGGAAFDAGGRLGRDFADVRARPGVNLYDELRQHAEEQAKTGRRVVVAAWTIGSRDRLAGLLKDHGLKGGETADSWTDVQALPKGKVALAVLGLDHGFVTPDLALITEQDILGDRLARPARKKKKGAQFIAEASALSEGDLVVHVEHGIGRYDGLVALQVAGAPHDCLRVLYDGGDKLFVPVENIEVLTRFGSDQSGVALDKLGGTAWQARKAKLKKRIRDIADQLIGIAAQRQLRQGETLTPAEGLYDEFCARFPWAETDDQMRAIEDCVADLASGRPMDRLICGDVGFGKTEVALRAAFVAALQGLQVAVVVPTTLLARQHFRTFTERFKGLPVRVEQLSRLVTAKTATAVKAGVAEGSVDIVVGTHALLAKGIGFKRLGLLIIDEEQHFGVAHKERLKQLKSDVHVLTLTATPIPRTLQMALSGVKEMSVIATPPVDRLAVRTFVLPYDPVVLREAILRERYRGGQVFYVCPRLADIDRVAERLAKLVPEVKTAVAHGRLAPADLEEVMVAFGDKQYDVLLSTNIVESGLDMPSVNTLIIHRADMFGLGQLYQLRGRVGRGKTRGYAYFTLPNDKLLSKAAEKRLQVMQALDTLGAGFQLASHDLDIRGAGNLLGEEQSGHIREVGIELYQQLLEEAVAAAKGGTGAEAAEEWSPQIAIGSPVLIPDTYVADLSVRLGLYRRIAALDTSEEIEALAAELIDRFGKLPPEVENLLEVIAIKALCKQAGIEKVDSGPKGAVVTFRGNVFANPVGLVQFISRAGGSCKLRPDHKLVFLRNWEDPRDRVAGLRKVVGKMAELALA</sequence>
<dbReference type="Gene3D" id="3.40.50.300">
    <property type="entry name" value="P-loop containing nucleotide triphosphate hydrolases"/>
    <property type="match status" value="2"/>
</dbReference>
<gene>
    <name evidence="9" type="primary">mfd</name>
    <name evidence="12" type="ORF">A6A04_08650</name>
</gene>
<dbReference type="GO" id="GO:0005524">
    <property type="term" value="F:ATP binding"/>
    <property type="evidence" value="ECO:0007669"/>
    <property type="project" value="UniProtKB-UniRule"/>
</dbReference>
<evidence type="ECO:0000256" key="4">
    <source>
        <dbReference type="ARBA" id="ARBA00022801"/>
    </source>
</evidence>
<dbReference type="PANTHER" id="PTHR47964">
    <property type="entry name" value="ATP-DEPENDENT DNA HELICASE HOMOLOG RECG, CHLOROPLASTIC"/>
    <property type="match status" value="1"/>
</dbReference>
<dbReference type="GO" id="GO:0003678">
    <property type="term" value="F:DNA helicase activity"/>
    <property type="evidence" value="ECO:0007669"/>
    <property type="project" value="TreeGrafter"/>
</dbReference>
<keyword evidence="5" id="KW-0347">Helicase</keyword>
<dbReference type="InterPro" id="IPR005118">
    <property type="entry name" value="TRCF_C"/>
</dbReference>
<name>A0A178M5A7_9PROT</name>
<keyword evidence="13" id="KW-1185">Reference proteome</keyword>
<dbReference type="Pfam" id="PF02559">
    <property type="entry name" value="CarD_TRCF_RID"/>
    <property type="match status" value="1"/>
</dbReference>
<dbReference type="SUPFAM" id="SSF52540">
    <property type="entry name" value="P-loop containing nucleoside triphosphate hydrolases"/>
    <property type="match status" value="4"/>
</dbReference>
<keyword evidence="6 9" id="KW-0067">ATP-binding</keyword>
<dbReference type="Pfam" id="PF21132">
    <property type="entry name" value="MFD_D3"/>
    <property type="match status" value="1"/>
</dbReference>
<dbReference type="Gene3D" id="3.40.50.11140">
    <property type="match status" value="1"/>
</dbReference>
<reference evidence="12 13" key="1">
    <citation type="submission" date="2016-04" db="EMBL/GenBank/DDBJ databases">
        <title>Draft genome sequence of freshwater magnetotactic bacteria Magnetospirillum marisnigri SP-1 and Magnetospirillum moscoviense BB-1.</title>
        <authorList>
            <person name="Koziaeva V."/>
            <person name="Dziuba M.V."/>
            <person name="Ivanov T.M."/>
            <person name="Kuznetsov B."/>
            <person name="Grouzdev D.S."/>
        </authorList>
    </citation>
    <scope>NUCLEOTIDE SEQUENCE [LARGE SCALE GENOMIC DNA]</scope>
    <source>
        <strain evidence="12 13">SP-1</strain>
    </source>
</reference>
<dbReference type="HAMAP" id="MF_00969">
    <property type="entry name" value="TRCF"/>
    <property type="match status" value="1"/>
</dbReference>
<dbReference type="SMART" id="SM00982">
    <property type="entry name" value="TRCF"/>
    <property type="match status" value="1"/>
</dbReference>
<dbReference type="InterPro" id="IPR048635">
    <property type="entry name" value="MFD_D3"/>
</dbReference>
<dbReference type="Gene3D" id="3.30.2060.10">
    <property type="entry name" value="Penicillin-binding protein 1b domain"/>
    <property type="match status" value="1"/>
</dbReference>
<dbReference type="GO" id="GO:0000716">
    <property type="term" value="P:transcription-coupled nucleotide-excision repair, DNA damage recognition"/>
    <property type="evidence" value="ECO:0007669"/>
    <property type="project" value="UniProtKB-UniRule"/>
</dbReference>
<dbReference type="InterPro" id="IPR014001">
    <property type="entry name" value="Helicase_ATP-bd"/>
</dbReference>
<dbReference type="GO" id="GO:0006355">
    <property type="term" value="P:regulation of DNA-templated transcription"/>
    <property type="evidence" value="ECO:0007669"/>
    <property type="project" value="UniProtKB-UniRule"/>
</dbReference>
<dbReference type="Pfam" id="PF17757">
    <property type="entry name" value="UvrB_inter"/>
    <property type="match status" value="1"/>
</dbReference>
<dbReference type="SMART" id="SM01058">
    <property type="entry name" value="CarD_TRCF"/>
    <property type="match status" value="1"/>
</dbReference>
<dbReference type="Gene3D" id="3.90.1150.50">
    <property type="entry name" value="Transcription-repair-coupling factor, D7 domain"/>
    <property type="match status" value="1"/>
</dbReference>
<evidence type="ECO:0000256" key="3">
    <source>
        <dbReference type="ARBA" id="ARBA00022763"/>
    </source>
</evidence>
<dbReference type="SUPFAM" id="SSF141259">
    <property type="entry name" value="CarD-like"/>
    <property type="match status" value="1"/>
</dbReference>
<dbReference type="InterPro" id="IPR041471">
    <property type="entry name" value="UvrB_inter"/>
</dbReference>
<keyword evidence="8 9" id="KW-0234">DNA repair</keyword>
<comment type="caution">
    <text evidence="12">The sequence shown here is derived from an EMBL/GenBank/DDBJ whole genome shotgun (WGS) entry which is preliminary data.</text>
</comment>
<organism evidence="12 13">
    <name type="scientific">Paramagnetospirillum marisnigri</name>
    <dbReference type="NCBI Taxonomy" id="1285242"/>
    <lineage>
        <taxon>Bacteria</taxon>
        <taxon>Pseudomonadati</taxon>
        <taxon>Pseudomonadota</taxon>
        <taxon>Alphaproteobacteria</taxon>
        <taxon>Rhodospirillales</taxon>
        <taxon>Magnetospirillaceae</taxon>
        <taxon>Paramagnetospirillum</taxon>
    </lineage>
</organism>
<evidence type="ECO:0000256" key="6">
    <source>
        <dbReference type="ARBA" id="ARBA00022840"/>
    </source>
</evidence>
<dbReference type="InterPro" id="IPR027417">
    <property type="entry name" value="P-loop_NTPase"/>
</dbReference>
<dbReference type="GO" id="GO:0005737">
    <property type="term" value="C:cytoplasm"/>
    <property type="evidence" value="ECO:0007669"/>
    <property type="project" value="UniProtKB-SubCell"/>
</dbReference>
<dbReference type="EC" id="3.6.4.-" evidence="9"/>
<dbReference type="PROSITE" id="PS51194">
    <property type="entry name" value="HELICASE_CTER"/>
    <property type="match status" value="1"/>
</dbReference>
<feature type="domain" description="Helicase C-terminal" evidence="11">
    <location>
        <begin position="807"/>
        <end position="961"/>
    </location>
</feature>
<protein>
    <recommendedName>
        <fullName evidence="9">Transcription-repair-coupling factor</fullName>
        <shortName evidence="9">TRCF</shortName>
        <ecNumber evidence="9">3.6.4.-</ecNumber>
    </recommendedName>
</protein>
<evidence type="ECO:0000259" key="11">
    <source>
        <dbReference type="PROSITE" id="PS51194"/>
    </source>
</evidence>
<accession>A0A178M5A7</accession>
<evidence type="ECO:0000256" key="5">
    <source>
        <dbReference type="ARBA" id="ARBA00022806"/>
    </source>
</evidence>
<keyword evidence="4 9" id="KW-0378">Hydrolase</keyword>
<dbReference type="InterPro" id="IPR004576">
    <property type="entry name" value="Mfd"/>
</dbReference>
<evidence type="ECO:0000256" key="7">
    <source>
        <dbReference type="ARBA" id="ARBA00023125"/>
    </source>
</evidence>
<dbReference type="InterPro" id="IPR003711">
    <property type="entry name" value="CarD-like/TRCF_RID"/>
</dbReference>
<dbReference type="CDD" id="cd17991">
    <property type="entry name" value="DEXHc_TRCF"/>
    <property type="match status" value="1"/>
</dbReference>
<comment type="subcellular location">
    <subcellularLocation>
        <location evidence="9">Cytoplasm</location>
    </subcellularLocation>
</comment>
<dbReference type="NCBIfam" id="TIGR00580">
    <property type="entry name" value="mfd"/>
    <property type="match status" value="1"/>
</dbReference>
<dbReference type="InterPro" id="IPR037235">
    <property type="entry name" value="TRCF-like_C_D7"/>
</dbReference>
<dbReference type="InterPro" id="IPR036101">
    <property type="entry name" value="CarD-like/TRCF_RID_sf"/>
</dbReference>
<keyword evidence="1 9" id="KW-0963">Cytoplasm</keyword>
<dbReference type="InterPro" id="IPR047112">
    <property type="entry name" value="RecG/Mfd"/>
</dbReference>